<dbReference type="PANTHER" id="PTHR35092">
    <property type="entry name" value="CHLORINASE MJ1651"/>
    <property type="match status" value="1"/>
</dbReference>
<dbReference type="EMBL" id="KC811138">
    <property type="protein sequence ID" value="AGQ19633.1"/>
    <property type="molecule type" value="Genomic_DNA"/>
</dbReference>
<dbReference type="InterPro" id="IPR046469">
    <property type="entry name" value="SAM_HAT_N"/>
</dbReference>
<dbReference type="InterPro" id="IPR023227">
    <property type="entry name" value="SAM_OH_AdoTrfase_C_sf"/>
</dbReference>
<dbReference type="SUPFAM" id="SSF101852">
    <property type="entry name" value="Bacterial fluorinating enzyme, C-terminal domain"/>
    <property type="match status" value="1"/>
</dbReference>
<organism evidence="5">
    <name type="scientific">Candidatus Actinomarina minuta</name>
    <dbReference type="NCBI Taxonomy" id="1389454"/>
    <lineage>
        <taxon>Bacteria</taxon>
        <taxon>Bacillati</taxon>
        <taxon>Actinomycetota</taxon>
        <taxon>Actinomycetes</taxon>
        <taxon>Candidatus Actinomarinidae</taxon>
        <taxon>Candidatus Actinomarinales</taxon>
        <taxon>Candidatus Actinomarineae</taxon>
        <taxon>Candidatus Actinomarinaceae</taxon>
        <taxon>Candidatus Actinomarina</taxon>
    </lineage>
</organism>
<sequence length="245" mass="26939">MNKIISFATDFGLKDGSVGVVKGVISRIDHALQVNDISHQIPPQDIKYGSLLLMRAIQYIPQGVLLAVVDPGVGTERKAIAITTDWGVMIGPDNGLLNLACATVGGAKQAFELENKNWIIPHEGNTFHARDIFAPFAAGYASGQLKLEDFGAELNLEDLNQYLIPLTDISETEIKGEVLYIDEFGNCQTNISPQELNDKKYKIGDSISLKIDNQELTAKWCDNYKNETIGAIGIVVDSWGMFLYF</sequence>
<evidence type="ECO:0000256" key="1">
    <source>
        <dbReference type="ARBA" id="ARBA00022691"/>
    </source>
</evidence>
<evidence type="ECO:0000313" key="5">
    <source>
        <dbReference type="EMBL" id="AGQ19633.1"/>
    </source>
</evidence>
<evidence type="ECO:0000259" key="3">
    <source>
        <dbReference type="Pfam" id="PF01887"/>
    </source>
</evidence>
<comment type="similarity">
    <text evidence="2">Belongs to the SAM hydrolase / SAM-dependent halogenase family.</text>
</comment>
<keyword evidence="1" id="KW-0949">S-adenosyl-L-methionine</keyword>
<name>S5DPV0_9ACTN</name>
<dbReference type="PANTHER" id="PTHR35092:SF1">
    <property type="entry name" value="CHLORINASE MJ1651"/>
    <property type="match status" value="1"/>
</dbReference>
<dbReference type="AlphaFoldDB" id="S5DPV0"/>
<protein>
    <submittedName>
        <fullName evidence="5">Uncharacterized conserved protein</fullName>
    </submittedName>
</protein>
<evidence type="ECO:0000256" key="2">
    <source>
        <dbReference type="ARBA" id="ARBA00024035"/>
    </source>
</evidence>
<proteinExistence type="inferred from homology"/>
<dbReference type="Pfam" id="PF20257">
    <property type="entry name" value="SAM_HAT_C"/>
    <property type="match status" value="1"/>
</dbReference>
<feature type="domain" description="S-adenosyl-l-methionine hydroxide adenosyltransferase N-terminal" evidence="3">
    <location>
        <begin position="5"/>
        <end position="151"/>
    </location>
</feature>
<dbReference type="InterPro" id="IPR002747">
    <property type="entry name" value="SAM_OH_AdoTrfase"/>
</dbReference>
<dbReference type="InterPro" id="IPR046470">
    <property type="entry name" value="SAM_HAT_C"/>
</dbReference>
<dbReference type="Gene3D" id="3.40.50.10790">
    <property type="entry name" value="S-adenosyl-l-methionine hydroxide adenosyltransferase, N-terminal"/>
    <property type="match status" value="1"/>
</dbReference>
<dbReference type="InterPro" id="IPR023228">
    <property type="entry name" value="SAM_OH_AdoTrfase_N_sf"/>
</dbReference>
<dbReference type="Pfam" id="PF01887">
    <property type="entry name" value="SAM_HAT_N"/>
    <property type="match status" value="1"/>
</dbReference>
<dbReference type="PIRSF" id="PIRSF006779">
    <property type="entry name" value="UCP006779"/>
    <property type="match status" value="1"/>
</dbReference>
<dbReference type="Gene3D" id="2.40.30.90">
    <property type="entry name" value="Bacterial fluorinating enzyme like"/>
    <property type="match status" value="1"/>
</dbReference>
<dbReference type="SUPFAM" id="SSF102522">
    <property type="entry name" value="Bacterial fluorinating enzyme, N-terminal domain"/>
    <property type="match status" value="1"/>
</dbReference>
<evidence type="ECO:0000259" key="4">
    <source>
        <dbReference type="Pfam" id="PF20257"/>
    </source>
</evidence>
<reference evidence="5" key="1">
    <citation type="journal article" date="2013" name="Sci. Rep.">
        <title>Metagenomics uncovers a new group of low GC and ultra-small marine Actinobacteria.</title>
        <authorList>
            <person name="Ghai R."/>
            <person name="Mizuno C.M."/>
            <person name="Picazo A."/>
            <person name="Camacho A."/>
            <person name="Rodriguez-Valera F."/>
        </authorList>
    </citation>
    <scope>NUCLEOTIDE SEQUENCE</scope>
</reference>
<feature type="domain" description="S-adenosyl-l-methionine hydroxide adenosyltransferase C-terminal" evidence="4">
    <location>
        <begin position="176"/>
        <end position="241"/>
    </location>
</feature>
<accession>S5DPV0</accession>